<dbReference type="GeneID" id="115625477"/>
<dbReference type="OrthoDB" id="6617753at2759"/>
<dbReference type="AlphaFoldDB" id="A0A6J2TN27"/>
<feature type="domain" description="MADF" evidence="1">
    <location>
        <begin position="15"/>
        <end position="109"/>
    </location>
</feature>
<dbReference type="PANTHER" id="PTHR21505:SF8">
    <property type="entry name" value="DPT-YFP REPRESSOR BY OVEREXPRESSION, ISOFORM D-RELATED"/>
    <property type="match status" value="1"/>
</dbReference>
<name>A0A6J2TN27_DROLE</name>
<dbReference type="PROSITE" id="PS51029">
    <property type="entry name" value="MADF"/>
    <property type="match status" value="1"/>
</dbReference>
<reference evidence="3" key="1">
    <citation type="submission" date="2025-08" db="UniProtKB">
        <authorList>
            <consortium name="RefSeq"/>
        </authorList>
    </citation>
    <scope>IDENTIFICATION</scope>
    <source>
        <strain evidence="3">11010-0011.00</strain>
        <tissue evidence="3">Whole body</tissue>
    </source>
</reference>
<gene>
    <name evidence="3" type="primary">LOC115625477</name>
</gene>
<dbReference type="RefSeq" id="XP_030376387.1">
    <property type="nucleotide sequence ID" value="XM_030520527.1"/>
</dbReference>
<dbReference type="SMART" id="SM00595">
    <property type="entry name" value="MADF"/>
    <property type="match status" value="1"/>
</dbReference>
<dbReference type="Proteomes" id="UP000504634">
    <property type="component" value="Unplaced"/>
</dbReference>
<accession>A0A6J2TN27</accession>
<proteinExistence type="predicted"/>
<sequence>MKKVRKPADLTHWNAFVAAYKTFPILWGIRFNDSGETRLRERALKALLPYYQKIEPGANILRLRQRLLGIRSSHRREWRRERDAKRKGESYTSTLWYYEQMRFLWSDRAKAYKWNEKPASLSDDETQDIVNEETTSQDQQISSPDSELEFLSHDELDIKQDALQVIEEVLDLESDSDTRSATVSPKQTIQSTNLVTMATTSSAEVPHQQPILSVNPAPRQTLPILMQAMNHQPTQPSPVEELYQHLKANNIRINRVPSPQPTPLSCTAEEAQIYATSWATSFRRLDPTQQILAKRAIEEVLSLGQLRSLTWDSTVRHTPNTPGPHIPNKY</sequence>
<dbReference type="InterPro" id="IPR006578">
    <property type="entry name" value="MADF-dom"/>
</dbReference>
<dbReference type="Pfam" id="PF10545">
    <property type="entry name" value="MADF_DNA_bdg"/>
    <property type="match status" value="1"/>
</dbReference>
<organism evidence="2 3">
    <name type="scientific">Drosophila lebanonensis</name>
    <name type="common">Fruit fly</name>
    <name type="synonym">Scaptodrosophila lebanonensis</name>
    <dbReference type="NCBI Taxonomy" id="7225"/>
    <lineage>
        <taxon>Eukaryota</taxon>
        <taxon>Metazoa</taxon>
        <taxon>Ecdysozoa</taxon>
        <taxon>Arthropoda</taxon>
        <taxon>Hexapoda</taxon>
        <taxon>Insecta</taxon>
        <taxon>Pterygota</taxon>
        <taxon>Neoptera</taxon>
        <taxon>Endopterygota</taxon>
        <taxon>Diptera</taxon>
        <taxon>Brachycera</taxon>
        <taxon>Muscomorpha</taxon>
        <taxon>Ephydroidea</taxon>
        <taxon>Drosophilidae</taxon>
        <taxon>Scaptodrosophila</taxon>
    </lineage>
</organism>
<evidence type="ECO:0000313" key="2">
    <source>
        <dbReference type="Proteomes" id="UP000504634"/>
    </source>
</evidence>
<evidence type="ECO:0000313" key="3">
    <source>
        <dbReference type="RefSeq" id="XP_030376387.1"/>
    </source>
</evidence>
<evidence type="ECO:0000259" key="1">
    <source>
        <dbReference type="PROSITE" id="PS51029"/>
    </source>
</evidence>
<protein>
    <submittedName>
        <fullName evidence="3">Uncharacterized protein LOC115625477</fullName>
    </submittedName>
</protein>
<keyword evidence="2" id="KW-1185">Reference proteome</keyword>
<dbReference type="PANTHER" id="PTHR21505">
    <property type="entry name" value="MADF DOMAIN-CONTAINING PROTEIN-RELATED"/>
    <property type="match status" value="1"/>
</dbReference>